<dbReference type="Gene3D" id="2.30.22.10">
    <property type="entry name" value="Head domain of nucleotide exchange factor GrpE"/>
    <property type="match status" value="1"/>
</dbReference>
<organism evidence="7 8">
    <name type="scientific">Mycoplasma todarodis</name>
    <dbReference type="NCBI Taxonomy" id="1937191"/>
    <lineage>
        <taxon>Bacteria</taxon>
        <taxon>Bacillati</taxon>
        <taxon>Mycoplasmatota</taxon>
        <taxon>Mollicutes</taxon>
        <taxon>Mycoplasmataceae</taxon>
        <taxon>Mycoplasma</taxon>
    </lineage>
</organism>
<protein>
    <recommendedName>
        <fullName evidence="3 4">Protein GrpE</fullName>
    </recommendedName>
    <alternativeName>
        <fullName evidence="3">HSP-70 cofactor</fullName>
    </alternativeName>
</protein>
<evidence type="ECO:0000313" key="8">
    <source>
        <dbReference type="Proteomes" id="UP000291072"/>
    </source>
</evidence>
<dbReference type="OrthoDB" id="9812586at2"/>
<accession>A0A4R0XIP1</accession>
<dbReference type="HAMAP" id="MF_01151">
    <property type="entry name" value="GrpE"/>
    <property type="match status" value="1"/>
</dbReference>
<evidence type="ECO:0000256" key="4">
    <source>
        <dbReference type="RuleBase" id="RU000639"/>
    </source>
</evidence>
<dbReference type="GO" id="GO:0000774">
    <property type="term" value="F:adenyl-nucleotide exchange factor activity"/>
    <property type="evidence" value="ECO:0007669"/>
    <property type="project" value="InterPro"/>
</dbReference>
<evidence type="ECO:0000256" key="6">
    <source>
        <dbReference type="SAM" id="Coils"/>
    </source>
</evidence>
<evidence type="ECO:0000256" key="3">
    <source>
        <dbReference type="HAMAP-Rule" id="MF_01151"/>
    </source>
</evidence>
<dbReference type="PRINTS" id="PR00773">
    <property type="entry name" value="GRPEPROTEIN"/>
</dbReference>
<dbReference type="SUPFAM" id="SSF58014">
    <property type="entry name" value="Coiled-coil domain of nucleotide exchange factor GrpE"/>
    <property type="match status" value="1"/>
</dbReference>
<dbReference type="InterPro" id="IPR000740">
    <property type="entry name" value="GrpE"/>
</dbReference>
<dbReference type="GO" id="GO:0051082">
    <property type="term" value="F:unfolded protein binding"/>
    <property type="evidence" value="ECO:0007669"/>
    <property type="project" value="TreeGrafter"/>
</dbReference>
<evidence type="ECO:0000256" key="5">
    <source>
        <dbReference type="RuleBase" id="RU004478"/>
    </source>
</evidence>
<dbReference type="PANTHER" id="PTHR21237">
    <property type="entry name" value="GRPE PROTEIN"/>
    <property type="match status" value="1"/>
</dbReference>
<keyword evidence="3 4" id="KW-0346">Stress response</keyword>
<name>A0A4R0XIP1_9MOLU</name>
<reference evidence="7 8" key="1">
    <citation type="submission" date="2018-02" db="EMBL/GenBank/DDBJ databases">
        <title>Mycoplasma marinum and Mycoplasma todarodis sp. nov., moderately halophilic and psychrotolerant mycoplasmas isolated from cephalopods.</title>
        <authorList>
            <person name="Viver T."/>
        </authorList>
    </citation>
    <scope>NUCLEOTIDE SEQUENCE [LARGE SCALE GENOMIC DNA]</scope>
    <source>
        <strain evidence="7 8">5H</strain>
    </source>
</reference>
<dbReference type="RefSeq" id="WP_131613816.1">
    <property type="nucleotide sequence ID" value="NZ_PSZP01000044.1"/>
</dbReference>
<dbReference type="InterPro" id="IPR009012">
    <property type="entry name" value="GrpE_head"/>
</dbReference>
<dbReference type="Proteomes" id="UP000291072">
    <property type="component" value="Unassembled WGS sequence"/>
</dbReference>
<dbReference type="InterPro" id="IPR013805">
    <property type="entry name" value="GrpE_CC"/>
</dbReference>
<dbReference type="Pfam" id="PF01025">
    <property type="entry name" value="GrpE"/>
    <property type="match status" value="1"/>
</dbReference>
<dbReference type="PANTHER" id="PTHR21237:SF23">
    <property type="entry name" value="GRPE PROTEIN HOMOLOG, MITOCHONDRIAL"/>
    <property type="match status" value="1"/>
</dbReference>
<proteinExistence type="inferred from homology"/>
<feature type="coiled-coil region" evidence="6">
    <location>
        <begin position="38"/>
        <end position="72"/>
    </location>
</feature>
<keyword evidence="6" id="KW-0175">Coiled coil</keyword>
<keyword evidence="3" id="KW-0963">Cytoplasm</keyword>
<evidence type="ECO:0000256" key="1">
    <source>
        <dbReference type="ARBA" id="ARBA00009054"/>
    </source>
</evidence>
<comment type="subunit">
    <text evidence="3">Homodimer.</text>
</comment>
<dbReference type="SUPFAM" id="SSF51064">
    <property type="entry name" value="Head domain of nucleotide exchange factor GrpE"/>
    <property type="match status" value="1"/>
</dbReference>
<dbReference type="GO" id="GO:0006457">
    <property type="term" value="P:protein folding"/>
    <property type="evidence" value="ECO:0007669"/>
    <property type="project" value="InterPro"/>
</dbReference>
<dbReference type="GO" id="GO:0042803">
    <property type="term" value="F:protein homodimerization activity"/>
    <property type="evidence" value="ECO:0007669"/>
    <property type="project" value="InterPro"/>
</dbReference>
<dbReference type="EMBL" id="PSZP01000044">
    <property type="protein sequence ID" value="TCG10456.1"/>
    <property type="molecule type" value="Genomic_DNA"/>
</dbReference>
<evidence type="ECO:0000256" key="2">
    <source>
        <dbReference type="ARBA" id="ARBA00023186"/>
    </source>
</evidence>
<dbReference type="PROSITE" id="PS01071">
    <property type="entry name" value="GRPE"/>
    <property type="match status" value="1"/>
</dbReference>
<keyword evidence="8" id="KW-1185">Reference proteome</keyword>
<comment type="similarity">
    <text evidence="1 3 5">Belongs to the GrpE family.</text>
</comment>
<keyword evidence="2 3" id="KW-0143">Chaperone</keyword>
<gene>
    <name evidence="3 7" type="primary">grpE</name>
    <name evidence="7" type="ORF">C4B25_04160</name>
</gene>
<evidence type="ECO:0000313" key="7">
    <source>
        <dbReference type="EMBL" id="TCG10456.1"/>
    </source>
</evidence>
<dbReference type="AlphaFoldDB" id="A0A4R0XIP1"/>
<sequence>MSDKKDKKTNDETTVKVEIKKEQKKEKKSKQCKDCVDKKNLEKEIKLLKQKNSNLEKQIIDLKQENVKAQDAFLEQAKTFQSKAKEKVEEFKSEHKAKMDEEVSHIKKFATSKFFKEMTEPWLNLQLAVEFGEKQDDPGVKNYVIGFKMLLKQIDSIMEAHGLTKITPKVGEDFNPETMDAISTIENEEMTDKVTEVKKNGFKHHDRVIRPATVVIGK</sequence>
<dbReference type="GO" id="GO:0051087">
    <property type="term" value="F:protein-folding chaperone binding"/>
    <property type="evidence" value="ECO:0007669"/>
    <property type="project" value="InterPro"/>
</dbReference>
<comment type="caution">
    <text evidence="7">The sequence shown here is derived from an EMBL/GenBank/DDBJ whole genome shotgun (WGS) entry which is preliminary data.</text>
</comment>
<dbReference type="GO" id="GO:0005737">
    <property type="term" value="C:cytoplasm"/>
    <property type="evidence" value="ECO:0007669"/>
    <property type="project" value="UniProtKB-SubCell"/>
</dbReference>
<comment type="subcellular location">
    <subcellularLocation>
        <location evidence="3">Cytoplasm</location>
    </subcellularLocation>
</comment>
<comment type="function">
    <text evidence="3 4">Participates actively in the response to hyperosmotic and heat shock by preventing the aggregation of stress-denatured proteins, in association with DnaK and GrpE. It is the nucleotide exchange factor for DnaK and may function as a thermosensor. Unfolded proteins bind initially to DnaJ; upon interaction with the DnaJ-bound protein, DnaK hydrolyzes its bound ATP, resulting in the formation of a stable complex. GrpE releases ADP from DnaK; ATP binding to DnaK triggers the release of the substrate protein, thus completing the reaction cycle. Several rounds of ATP-dependent interactions between DnaJ, DnaK and GrpE are required for fully efficient folding.</text>
</comment>